<sequence length="155" mass="17285">MVSPSCVRALFQISSPNSFKSPDNSHFNVEPNQVLINKKDDSVVFKPSPKPVKIPEINFETDLPNSDSSQPVSFNINKARTDPLFTIPGLALYSPALVKSNTPLLEFSSIPNPSTKMGRRSSKVLPLKPSHSKKKKLHNKSKEVNFSEGKQERKR</sequence>
<organism evidence="2 3">
    <name type="scientific">Thalictrum thalictroides</name>
    <name type="common">Rue-anemone</name>
    <name type="synonym">Anemone thalictroides</name>
    <dbReference type="NCBI Taxonomy" id="46969"/>
    <lineage>
        <taxon>Eukaryota</taxon>
        <taxon>Viridiplantae</taxon>
        <taxon>Streptophyta</taxon>
        <taxon>Embryophyta</taxon>
        <taxon>Tracheophyta</taxon>
        <taxon>Spermatophyta</taxon>
        <taxon>Magnoliopsida</taxon>
        <taxon>Ranunculales</taxon>
        <taxon>Ranunculaceae</taxon>
        <taxon>Thalictroideae</taxon>
        <taxon>Thalictrum</taxon>
    </lineage>
</organism>
<evidence type="ECO:0000256" key="1">
    <source>
        <dbReference type="SAM" id="MobiDB-lite"/>
    </source>
</evidence>
<feature type="compositionally biased region" description="Polar residues" evidence="1">
    <location>
        <begin position="105"/>
        <end position="115"/>
    </location>
</feature>
<comment type="caution">
    <text evidence="2">The sequence shown here is derived from an EMBL/GenBank/DDBJ whole genome shotgun (WGS) entry which is preliminary data.</text>
</comment>
<reference evidence="2 3" key="1">
    <citation type="submission" date="2020-06" db="EMBL/GenBank/DDBJ databases">
        <title>Transcriptomic and genomic resources for Thalictrum thalictroides and T. hernandezii: Facilitating candidate gene discovery in an emerging model plant lineage.</title>
        <authorList>
            <person name="Arias T."/>
            <person name="Riano-Pachon D.M."/>
            <person name="Di Stilio V.S."/>
        </authorList>
    </citation>
    <scope>NUCLEOTIDE SEQUENCE [LARGE SCALE GENOMIC DNA]</scope>
    <source>
        <strain evidence="3">cv. WT478/WT964</strain>
        <tissue evidence="2">Leaves</tissue>
    </source>
</reference>
<name>A0A7J6W9P6_THATH</name>
<feature type="compositionally biased region" description="Basic and acidic residues" evidence="1">
    <location>
        <begin position="140"/>
        <end position="155"/>
    </location>
</feature>
<evidence type="ECO:0000313" key="3">
    <source>
        <dbReference type="Proteomes" id="UP000554482"/>
    </source>
</evidence>
<accession>A0A7J6W9P6</accession>
<feature type="region of interest" description="Disordered" evidence="1">
    <location>
        <begin position="105"/>
        <end position="155"/>
    </location>
</feature>
<evidence type="ECO:0000313" key="2">
    <source>
        <dbReference type="EMBL" id="KAF5193653.1"/>
    </source>
</evidence>
<dbReference type="AlphaFoldDB" id="A0A7J6W9P6"/>
<dbReference type="Proteomes" id="UP000554482">
    <property type="component" value="Unassembled WGS sequence"/>
</dbReference>
<feature type="non-terminal residue" evidence="2">
    <location>
        <position position="155"/>
    </location>
</feature>
<proteinExistence type="predicted"/>
<keyword evidence="3" id="KW-1185">Reference proteome</keyword>
<protein>
    <submittedName>
        <fullName evidence="2">Uncharacterized protein</fullName>
    </submittedName>
</protein>
<gene>
    <name evidence="2" type="ORF">FRX31_016759</name>
</gene>
<feature type="compositionally biased region" description="Basic residues" evidence="1">
    <location>
        <begin position="130"/>
        <end position="139"/>
    </location>
</feature>
<dbReference type="EMBL" id="JABWDY010019781">
    <property type="protein sequence ID" value="KAF5193653.1"/>
    <property type="molecule type" value="Genomic_DNA"/>
</dbReference>